<dbReference type="Pfam" id="PF18602">
    <property type="entry name" value="Rap1a"/>
    <property type="match status" value="1"/>
</dbReference>
<reference evidence="4 5" key="2">
    <citation type="submission" date="2017-05" db="EMBL/GenBank/DDBJ databases">
        <title>Complete and WGS of Bordetella genogroups.</title>
        <authorList>
            <person name="Spilker T."/>
            <person name="Lipuma J."/>
        </authorList>
    </citation>
    <scope>NUCLEOTIDE SEQUENCE [LARGE SCALE GENOMIC DNA]</scope>
    <source>
        <strain evidence="4 5">AU9795</strain>
    </source>
</reference>
<comment type="caution">
    <text evidence="3">The sequence shown here is derived from an EMBL/GenBank/DDBJ whole genome shotgun (WGS) entry which is preliminary data.</text>
</comment>
<dbReference type="RefSeq" id="WP_094828140.1">
    <property type="nucleotide sequence ID" value="NZ_NEVL01000004.1"/>
</dbReference>
<feature type="signal peptide" evidence="1">
    <location>
        <begin position="1"/>
        <end position="23"/>
    </location>
</feature>
<accession>A0A261S7K9</accession>
<dbReference type="EMBL" id="NEVL01000004">
    <property type="protein sequence ID" value="OZI33145.1"/>
    <property type="molecule type" value="Genomic_DNA"/>
</dbReference>
<name>A0A261S7K9_9BORD</name>
<dbReference type="Gene3D" id="1.10.890.40">
    <property type="match status" value="1"/>
</dbReference>
<dbReference type="Proteomes" id="UP000217005">
    <property type="component" value="Unassembled WGS sequence"/>
</dbReference>
<reference evidence="3 6" key="1">
    <citation type="submission" date="2017-05" db="EMBL/GenBank/DDBJ databases">
        <title>Complete and WGS of Bordetella genogroups.</title>
        <authorList>
            <person name="Spilker T."/>
            <person name="LiPuma J."/>
        </authorList>
    </citation>
    <scope>NUCLEOTIDE SEQUENCE [LARGE SCALE GENOMIC DNA]</scope>
    <source>
        <strain evidence="3 6">AU17610</strain>
    </source>
</reference>
<dbReference type="EMBL" id="NEVR01000006">
    <property type="protein sequence ID" value="OZI57253.1"/>
    <property type="molecule type" value="Genomic_DNA"/>
</dbReference>
<protein>
    <recommendedName>
        <fullName evidence="2">Rap1a immunity protein domain-containing protein</fullName>
    </recommendedName>
</protein>
<dbReference type="InterPro" id="IPR041238">
    <property type="entry name" value="Rap1a"/>
</dbReference>
<feature type="domain" description="Rap1a immunity protein" evidence="2">
    <location>
        <begin position="34"/>
        <end position="124"/>
    </location>
</feature>
<feature type="chain" id="PRO_5012537328" description="Rap1a immunity protein domain-containing protein" evidence="1">
    <location>
        <begin position="24"/>
        <end position="132"/>
    </location>
</feature>
<evidence type="ECO:0000259" key="2">
    <source>
        <dbReference type="Pfam" id="PF18602"/>
    </source>
</evidence>
<dbReference type="AlphaFoldDB" id="A0A261S7K9"/>
<keyword evidence="5" id="KW-1185">Reference proteome</keyword>
<evidence type="ECO:0000313" key="5">
    <source>
        <dbReference type="Proteomes" id="UP000216354"/>
    </source>
</evidence>
<proteinExistence type="predicted"/>
<gene>
    <name evidence="4" type="ORF">CAL27_23750</name>
    <name evidence="3" type="ORF">CEG14_20085</name>
</gene>
<evidence type="ECO:0000313" key="3">
    <source>
        <dbReference type="EMBL" id="OZI33145.1"/>
    </source>
</evidence>
<organism evidence="3 6">
    <name type="scientific">Bordetella genomosp. 1</name>
    <dbReference type="NCBI Taxonomy" id="1395607"/>
    <lineage>
        <taxon>Bacteria</taxon>
        <taxon>Pseudomonadati</taxon>
        <taxon>Pseudomonadota</taxon>
        <taxon>Betaproteobacteria</taxon>
        <taxon>Burkholderiales</taxon>
        <taxon>Alcaligenaceae</taxon>
        <taxon>Bordetella</taxon>
    </lineage>
</organism>
<evidence type="ECO:0000313" key="4">
    <source>
        <dbReference type="EMBL" id="OZI57253.1"/>
    </source>
</evidence>
<evidence type="ECO:0000313" key="6">
    <source>
        <dbReference type="Proteomes" id="UP000217005"/>
    </source>
</evidence>
<dbReference type="OrthoDB" id="9017479at2"/>
<keyword evidence="1" id="KW-0732">Signal</keyword>
<sequence length="132" mass="14002">MALPAPRRLTAALMLLAASAVQAQQPPRTYSFSGAELLTALEGNMPSGIADTTQRQRYSSTYAQAYIVGVADLTQGRLWCTKTGVLPHELSDRVHTFLQDQPASALRGNAGTLTGQALRQAFPCAAAATGKR</sequence>
<dbReference type="Proteomes" id="UP000216354">
    <property type="component" value="Unassembled WGS sequence"/>
</dbReference>
<evidence type="ECO:0000256" key="1">
    <source>
        <dbReference type="SAM" id="SignalP"/>
    </source>
</evidence>